<organism evidence="1 2">
    <name type="scientific">Paenibacillus xylanexedens</name>
    <dbReference type="NCBI Taxonomy" id="528191"/>
    <lineage>
        <taxon>Bacteria</taxon>
        <taxon>Bacillati</taxon>
        <taxon>Bacillota</taxon>
        <taxon>Bacilli</taxon>
        <taxon>Bacillales</taxon>
        <taxon>Paenibacillaceae</taxon>
        <taxon>Paenibacillus</taxon>
    </lineage>
</organism>
<protein>
    <submittedName>
        <fullName evidence="1">Uncharacterized protein</fullName>
    </submittedName>
</protein>
<name>A0ABS4RSI9_PAEXY</name>
<comment type="caution">
    <text evidence="1">The sequence shown here is derived from an EMBL/GenBank/DDBJ whole genome shotgun (WGS) entry which is preliminary data.</text>
</comment>
<evidence type="ECO:0000313" key="1">
    <source>
        <dbReference type="EMBL" id="MBP2245857.1"/>
    </source>
</evidence>
<proteinExistence type="predicted"/>
<reference evidence="1 2" key="1">
    <citation type="submission" date="2021-03" db="EMBL/GenBank/DDBJ databases">
        <title>Genomic Encyclopedia of Type Strains, Phase IV (KMG-IV): sequencing the most valuable type-strain genomes for metagenomic binning, comparative biology and taxonomic classification.</title>
        <authorList>
            <person name="Goeker M."/>
        </authorList>
    </citation>
    <scope>NUCLEOTIDE SEQUENCE [LARGE SCALE GENOMIC DNA]</scope>
    <source>
        <strain evidence="1 2">DSM 21292</strain>
    </source>
</reference>
<evidence type="ECO:0000313" key="2">
    <source>
        <dbReference type="Proteomes" id="UP000810207"/>
    </source>
</evidence>
<dbReference type="EMBL" id="JAGIKV010000007">
    <property type="protein sequence ID" value="MBP2245857.1"/>
    <property type="molecule type" value="Genomic_DNA"/>
</dbReference>
<gene>
    <name evidence="1" type="ORF">J2Z28_002475</name>
</gene>
<dbReference type="Proteomes" id="UP000810207">
    <property type="component" value="Unassembled WGS sequence"/>
</dbReference>
<accession>A0ABS4RSI9</accession>
<sequence>MNTIPLTLLCARPWRPDGRRECGFDFFDYTWKKGDVSLRAEFEKSGRGLTALETPDFEISTEVDDHDLVFGSSYKVRYRIKNTSASELAVEIKAYYTRVSYRGTIAP</sequence>
<keyword evidence="2" id="KW-1185">Reference proteome</keyword>